<dbReference type="PANTHER" id="PTHR30446:SF0">
    <property type="entry name" value="RECOMBINATION PROTEIN RECR"/>
    <property type="match status" value="1"/>
</dbReference>
<dbReference type="Proteomes" id="UP000229381">
    <property type="component" value="Unassembled WGS sequence"/>
</dbReference>
<name>A0A2H0MP42_9BACT</name>
<evidence type="ECO:0000256" key="6">
    <source>
        <dbReference type="ARBA" id="ARBA00023204"/>
    </source>
</evidence>
<keyword evidence="4 7" id="KW-0862">Zinc</keyword>
<evidence type="ECO:0000256" key="1">
    <source>
        <dbReference type="ARBA" id="ARBA00022723"/>
    </source>
</evidence>
<accession>A0A2H0MP42</accession>
<dbReference type="CDD" id="cd01025">
    <property type="entry name" value="TOPRIM_recR"/>
    <property type="match status" value="1"/>
</dbReference>
<evidence type="ECO:0000256" key="4">
    <source>
        <dbReference type="ARBA" id="ARBA00022833"/>
    </source>
</evidence>
<comment type="function">
    <text evidence="7">May play a role in DNA repair. It seems to be involved in an RecBC-independent recombinational process of DNA repair. It may act with RecF and RecO.</text>
</comment>
<evidence type="ECO:0000256" key="3">
    <source>
        <dbReference type="ARBA" id="ARBA00022771"/>
    </source>
</evidence>
<evidence type="ECO:0000256" key="5">
    <source>
        <dbReference type="ARBA" id="ARBA00023172"/>
    </source>
</evidence>
<organism evidence="9 10">
    <name type="scientific">Candidatus Nealsonbacteria bacterium CG11_big_fil_rev_8_21_14_0_20_39_9</name>
    <dbReference type="NCBI Taxonomy" id="1974715"/>
    <lineage>
        <taxon>Bacteria</taxon>
        <taxon>Candidatus Nealsoniibacteriota</taxon>
    </lineage>
</organism>
<keyword evidence="3 7" id="KW-0863">Zinc-finger</keyword>
<dbReference type="Pfam" id="PF21176">
    <property type="entry name" value="RecR_HhH"/>
    <property type="match status" value="1"/>
</dbReference>
<dbReference type="GO" id="GO:0003677">
    <property type="term" value="F:DNA binding"/>
    <property type="evidence" value="ECO:0007669"/>
    <property type="project" value="UniProtKB-UniRule"/>
</dbReference>
<dbReference type="PANTHER" id="PTHR30446">
    <property type="entry name" value="RECOMBINATION PROTEIN RECR"/>
    <property type="match status" value="1"/>
</dbReference>
<dbReference type="InterPro" id="IPR006171">
    <property type="entry name" value="TOPRIM_dom"/>
</dbReference>
<evidence type="ECO:0000313" key="10">
    <source>
        <dbReference type="Proteomes" id="UP000229381"/>
    </source>
</evidence>
<dbReference type="SMART" id="SM00493">
    <property type="entry name" value="TOPRIM"/>
    <property type="match status" value="1"/>
</dbReference>
<dbReference type="PROSITE" id="PS50880">
    <property type="entry name" value="TOPRIM"/>
    <property type="match status" value="1"/>
</dbReference>
<protein>
    <recommendedName>
        <fullName evidence="7">Recombination protein RecR</fullName>
    </recommendedName>
</protein>
<dbReference type="InterPro" id="IPR000093">
    <property type="entry name" value="DNA_Rcmb_RecR"/>
</dbReference>
<dbReference type="AlphaFoldDB" id="A0A2H0MP42"/>
<dbReference type="NCBIfam" id="TIGR00615">
    <property type="entry name" value="recR"/>
    <property type="match status" value="1"/>
</dbReference>
<comment type="similarity">
    <text evidence="7">Belongs to the RecR family.</text>
</comment>
<dbReference type="GO" id="GO:0008270">
    <property type="term" value="F:zinc ion binding"/>
    <property type="evidence" value="ECO:0007669"/>
    <property type="project" value="UniProtKB-KW"/>
</dbReference>
<dbReference type="Pfam" id="PF21175">
    <property type="entry name" value="RecR_C"/>
    <property type="match status" value="1"/>
</dbReference>
<keyword evidence="2 7" id="KW-0227">DNA damage</keyword>
<dbReference type="InterPro" id="IPR034137">
    <property type="entry name" value="TOPRIM_RecR"/>
</dbReference>
<sequence length="203" mass="22756">MYPKSIQKLIDLFSKFPTVGPRTAARFVFYLLKLSKEEIGNLISAVAKLKENVKLCKLCFQPFEPSTSSGQDGELCEICKNPARDKSLLCIVEKESDLVSIEKIKKYNGLYFVLGGTVSTLRKKDVEKLRLDGLKERAKKPEIKEIIIAINPTTEGEATTLYLERLLKSLGKKITRLGRGLPIGAELEYADEETLSSALESRR</sequence>
<dbReference type="Gene3D" id="3.40.1360.10">
    <property type="match status" value="1"/>
</dbReference>
<evidence type="ECO:0000256" key="2">
    <source>
        <dbReference type="ARBA" id="ARBA00022763"/>
    </source>
</evidence>
<dbReference type="SUPFAM" id="SSF111304">
    <property type="entry name" value="Recombination protein RecR"/>
    <property type="match status" value="1"/>
</dbReference>
<evidence type="ECO:0000256" key="7">
    <source>
        <dbReference type="HAMAP-Rule" id="MF_00017"/>
    </source>
</evidence>
<reference evidence="9 10" key="1">
    <citation type="submission" date="2017-09" db="EMBL/GenBank/DDBJ databases">
        <title>Depth-based differentiation of microbial function through sediment-hosted aquifers and enrichment of novel symbionts in the deep terrestrial subsurface.</title>
        <authorList>
            <person name="Probst A.J."/>
            <person name="Ladd B."/>
            <person name="Jarett J.K."/>
            <person name="Geller-Mcgrath D.E."/>
            <person name="Sieber C.M."/>
            <person name="Emerson J.B."/>
            <person name="Anantharaman K."/>
            <person name="Thomas B.C."/>
            <person name="Malmstrom R."/>
            <person name="Stieglmeier M."/>
            <person name="Klingl A."/>
            <person name="Woyke T."/>
            <person name="Ryan C.M."/>
            <person name="Banfield J.F."/>
        </authorList>
    </citation>
    <scope>NUCLEOTIDE SEQUENCE [LARGE SCALE GENOMIC DNA]</scope>
    <source>
        <strain evidence="9">CG11_big_fil_rev_8_21_14_0_20_39_9</strain>
    </source>
</reference>
<keyword evidence="6 7" id="KW-0234">DNA repair</keyword>
<dbReference type="HAMAP" id="MF_00017">
    <property type="entry name" value="RecR"/>
    <property type="match status" value="1"/>
</dbReference>
<dbReference type="InterPro" id="IPR023627">
    <property type="entry name" value="Rcmb_RecR"/>
</dbReference>
<dbReference type="Gene3D" id="1.10.8.420">
    <property type="entry name" value="RecR Domain 1"/>
    <property type="match status" value="1"/>
</dbReference>
<proteinExistence type="inferred from homology"/>
<evidence type="ECO:0000313" key="9">
    <source>
        <dbReference type="EMBL" id="PIQ98426.1"/>
    </source>
</evidence>
<feature type="domain" description="Toprim" evidence="8">
    <location>
        <begin position="87"/>
        <end position="182"/>
    </location>
</feature>
<keyword evidence="5 7" id="KW-0233">DNA recombination</keyword>
<comment type="caution">
    <text evidence="7">Lacks conserved residue(s) required for the propagation of feature annotation.</text>
</comment>
<dbReference type="GO" id="GO:0006310">
    <property type="term" value="P:DNA recombination"/>
    <property type="evidence" value="ECO:0007669"/>
    <property type="project" value="UniProtKB-UniRule"/>
</dbReference>
<dbReference type="Pfam" id="PF13662">
    <property type="entry name" value="Toprim_4"/>
    <property type="match status" value="1"/>
</dbReference>
<dbReference type="GO" id="GO:0006281">
    <property type="term" value="P:DNA repair"/>
    <property type="evidence" value="ECO:0007669"/>
    <property type="project" value="UniProtKB-UniRule"/>
</dbReference>
<gene>
    <name evidence="7" type="primary">recR</name>
    <name evidence="9" type="ORF">COV64_01300</name>
</gene>
<evidence type="ECO:0000259" key="8">
    <source>
        <dbReference type="PROSITE" id="PS50880"/>
    </source>
</evidence>
<comment type="caution">
    <text evidence="9">The sequence shown here is derived from an EMBL/GenBank/DDBJ whole genome shotgun (WGS) entry which is preliminary data.</text>
</comment>
<dbReference type="EMBL" id="PCWI01000030">
    <property type="protein sequence ID" value="PIQ98426.1"/>
    <property type="molecule type" value="Genomic_DNA"/>
</dbReference>
<keyword evidence="1 7" id="KW-0479">Metal-binding</keyword>